<dbReference type="AlphaFoldDB" id="A0A438FSE5"/>
<evidence type="ECO:0000313" key="2">
    <source>
        <dbReference type="Proteomes" id="UP000288805"/>
    </source>
</evidence>
<organism evidence="1 2">
    <name type="scientific">Vitis vinifera</name>
    <name type="common">Grape</name>
    <dbReference type="NCBI Taxonomy" id="29760"/>
    <lineage>
        <taxon>Eukaryota</taxon>
        <taxon>Viridiplantae</taxon>
        <taxon>Streptophyta</taxon>
        <taxon>Embryophyta</taxon>
        <taxon>Tracheophyta</taxon>
        <taxon>Spermatophyta</taxon>
        <taxon>Magnoliopsida</taxon>
        <taxon>eudicotyledons</taxon>
        <taxon>Gunneridae</taxon>
        <taxon>Pentapetalae</taxon>
        <taxon>rosids</taxon>
        <taxon>Vitales</taxon>
        <taxon>Vitaceae</taxon>
        <taxon>Viteae</taxon>
        <taxon>Vitis</taxon>
    </lineage>
</organism>
<proteinExistence type="predicted"/>
<name>A0A438FSE5_VITVI</name>
<sequence length="127" mass="14480">MSLPQARLMGNPRHEEQNLKLAIEKSPDTGVSLLPHKASLLIKPLKSAKITTTFYDSQSDIFLTKNQMFHQMTKHIDVRYHFVHDIIARGDIVVPKVITHDNPTDMMTKILLVAKFEHFLDLASICC</sequence>
<gene>
    <name evidence="1" type="primary">POLX_4346</name>
    <name evidence="1" type="ORF">CK203_060359</name>
</gene>
<comment type="caution">
    <text evidence="1">The sequence shown here is derived from an EMBL/GenBank/DDBJ whole genome shotgun (WGS) entry which is preliminary data.</text>
</comment>
<evidence type="ECO:0000313" key="1">
    <source>
        <dbReference type="EMBL" id="RVW62876.1"/>
    </source>
</evidence>
<reference evidence="1 2" key="1">
    <citation type="journal article" date="2018" name="PLoS Genet.">
        <title>Population sequencing reveals clonal diversity and ancestral inbreeding in the grapevine cultivar Chardonnay.</title>
        <authorList>
            <person name="Roach M.J."/>
            <person name="Johnson D.L."/>
            <person name="Bohlmann J."/>
            <person name="van Vuuren H.J."/>
            <person name="Jones S.J."/>
            <person name="Pretorius I.S."/>
            <person name="Schmidt S.A."/>
            <person name="Borneman A.R."/>
        </authorList>
    </citation>
    <scope>NUCLEOTIDE SEQUENCE [LARGE SCALE GENOMIC DNA]</scope>
    <source>
        <strain evidence="2">cv. Chardonnay</strain>
        <tissue evidence="1">Leaf</tissue>
    </source>
</reference>
<protein>
    <submittedName>
        <fullName evidence="1">Retrovirus-related Pol polyprotein from transposon TNT 1-94</fullName>
    </submittedName>
</protein>
<dbReference type="Proteomes" id="UP000288805">
    <property type="component" value="Unassembled WGS sequence"/>
</dbReference>
<dbReference type="EMBL" id="QGNW01000757">
    <property type="protein sequence ID" value="RVW62876.1"/>
    <property type="molecule type" value="Genomic_DNA"/>
</dbReference>
<dbReference type="CDD" id="cd09272">
    <property type="entry name" value="RNase_HI_RT_Ty1"/>
    <property type="match status" value="1"/>
</dbReference>
<accession>A0A438FSE5</accession>